<feature type="compositionally biased region" description="Low complexity" evidence="1">
    <location>
        <begin position="31"/>
        <end position="43"/>
    </location>
</feature>
<reference evidence="2 3" key="1">
    <citation type="submission" date="2021-06" db="EMBL/GenBank/DDBJ databases">
        <title>Caerostris darwini draft genome.</title>
        <authorList>
            <person name="Kono N."/>
            <person name="Arakawa K."/>
        </authorList>
    </citation>
    <scope>NUCLEOTIDE SEQUENCE [LARGE SCALE GENOMIC DNA]</scope>
</reference>
<dbReference type="Proteomes" id="UP001054837">
    <property type="component" value="Unassembled WGS sequence"/>
</dbReference>
<gene>
    <name evidence="2" type="ORF">CDAR_164961</name>
</gene>
<evidence type="ECO:0000256" key="1">
    <source>
        <dbReference type="SAM" id="MobiDB-lite"/>
    </source>
</evidence>
<feature type="compositionally biased region" description="Basic and acidic residues" evidence="1">
    <location>
        <begin position="12"/>
        <end position="22"/>
    </location>
</feature>
<feature type="region of interest" description="Disordered" evidence="1">
    <location>
        <begin position="1"/>
        <end position="58"/>
    </location>
</feature>
<organism evidence="2 3">
    <name type="scientific">Caerostris darwini</name>
    <dbReference type="NCBI Taxonomy" id="1538125"/>
    <lineage>
        <taxon>Eukaryota</taxon>
        <taxon>Metazoa</taxon>
        <taxon>Ecdysozoa</taxon>
        <taxon>Arthropoda</taxon>
        <taxon>Chelicerata</taxon>
        <taxon>Arachnida</taxon>
        <taxon>Araneae</taxon>
        <taxon>Araneomorphae</taxon>
        <taxon>Entelegynae</taxon>
        <taxon>Araneoidea</taxon>
        <taxon>Araneidae</taxon>
        <taxon>Caerostris</taxon>
    </lineage>
</organism>
<dbReference type="AlphaFoldDB" id="A0AAV4VQH3"/>
<sequence length="93" mass="10593">MSDPCTNTAEIAKTDELSERTKKNQMKKKSISSAQFSSSPRISYRGRQPESEGMSHPCTNTAEIAKTDELERKNVIYLRLPNPFTTTYVTYQK</sequence>
<keyword evidence="3" id="KW-1185">Reference proteome</keyword>
<evidence type="ECO:0000313" key="2">
    <source>
        <dbReference type="EMBL" id="GIY72253.1"/>
    </source>
</evidence>
<evidence type="ECO:0000313" key="3">
    <source>
        <dbReference type="Proteomes" id="UP001054837"/>
    </source>
</evidence>
<proteinExistence type="predicted"/>
<accession>A0AAV4VQH3</accession>
<comment type="caution">
    <text evidence="2">The sequence shown here is derived from an EMBL/GenBank/DDBJ whole genome shotgun (WGS) entry which is preliminary data.</text>
</comment>
<protein>
    <submittedName>
        <fullName evidence="2">Uncharacterized protein</fullName>
    </submittedName>
</protein>
<dbReference type="EMBL" id="BPLQ01013466">
    <property type="protein sequence ID" value="GIY72253.1"/>
    <property type="molecule type" value="Genomic_DNA"/>
</dbReference>
<name>A0AAV4VQH3_9ARAC</name>